<dbReference type="GO" id="GO:0071555">
    <property type="term" value="P:cell wall organization"/>
    <property type="evidence" value="ECO:0007669"/>
    <property type="project" value="UniProtKB-KW"/>
</dbReference>
<keyword evidence="11" id="KW-0961">Cell wall biogenesis/degradation</keyword>
<organism evidence="15 16">
    <name type="scientific">Tepidamorphus gemmatus</name>
    <dbReference type="NCBI Taxonomy" id="747076"/>
    <lineage>
        <taxon>Bacteria</taxon>
        <taxon>Pseudomonadati</taxon>
        <taxon>Pseudomonadota</taxon>
        <taxon>Alphaproteobacteria</taxon>
        <taxon>Hyphomicrobiales</taxon>
        <taxon>Tepidamorphaceae</taxon>
        <taxon>Tepidamorphus</taxon>
    </lineage>
</organism>
<dbReference type="SUPFAM" id="SSF56601">
    <property type="entry name" value="beta-lactamase/transpeptidase-like"/>
    <property type="match status" value="1"/>
</dbReference>
<dbReference type="Gene3D" id="2.60.410.10">
    <property type="entry name" value="D-Ala-D-Ala carboxypeptidase, C-terminal domain"/>
    <property type="match status" value="1"/>
</dbReference>
<keyword evidence="7" id="KW-0732">Signal</keyword>
<comment type="caution">
    <text evidence="15">The sequence shown here is derived from an EMBL/GenBank/DDBJ whole genome shotgun (WGS) entry which is preliminary data.</text>
</comment>
<evidence type="ECO:0000256" key="8">
    <source>
        <dbReference type="ARBA" id="ARBA00022801"/>
    </source>
</evidence>
<dbReference type="InterPro" id="IPR037167">
    <property type="entry name" value="Peptidase_S11_C_sf"/>
</dbReference>
<accession>A0A4R3MGV2</accession>
<dbReference type="Pfam" id="PF00768">
    <property type="entry name" value="Peptidase_S11"/>
    <property type="match status" value="1"/>
</dbReference>
<dbReference type="PRINTS" id="PR00725">
    <property type="entry name" value="DADACBPTASE1"/>
</dbReference>
<dbReference type="PANTHER" id="PTHR21581">
    <property type="entry name" value="D-ALANYL-D-ALANINE CARBOXYPEPTIDASE"/>
    <property type="match status" value="1"/>
</dbReference>
<evidence type="ECO:0000256" key="12">
    <source>
        <dbReference type="ARBA" id="ARBA00034000"/>
    </source>
</evidence>
<evidence type="ECO:0000256" key="4">
    <source>
        <dbReference type="ARBA" id="ARBA00012448"/>
    </source>
</evidence>
<evidence type="ECO:0000256" key="5">
    <source>
        <dbReference type="ARBA" id="ARBA00022645"/>
    </source>
</evidence>
<dbReference type="InterPro" id="IPR012907">
    <property type="entry name" value="Peptidase_S11_C"/>
</dbReference>
<evidence type="ECO:0000256" key="11">
    <source>
        <dbReference type="ARBA" id="ARBA00023316"/>
    </source>
</evidence>
<dbReference type="InterPro" id="IPR012338">
    <property type="entry name" value="Beta-lactam/transpept-like"/>
</dbReference>
<dbReference type="GO" id="GO:0009252">
    <property type="term" value="P:peptidoglycan biosynthetic process"/>
    <property type="evidence" value="ECO:0007669"/>
    <property type="project" value="UniProtKB-UniPathway"/>
</dbReference>
<dbReference type="OrthoDB" id="5291989at2"/>
<dbReference type="SUPFAM" id="SSF69189">
    <property type="entry name" value="Penicillin-binding protein associated domain"/>
    <property type="match status" value="1"/>
</dbReference>
<dbReference type="PANTHER" id="PTHR21581:SF6">
    <property type="entry name" value="TRAFFICKING PROTEIN PARTICLE COMPLEX SUBUNIT 12"/>
    <property type="match status" value="1"/>
</dbReference>
<reference evidence="15 16" key="1">
    <citation type="submission" date="2019-03" db="EMBL/GenBank/DDBJ databases">
        <title>Genomic Encyclopedia of Type Strains, Phase IV (KMG-IV): sequencing the most valuable type-strain genomes for metagenomic binning, comparative biology and taxonomic classification.</title>
        <authorList>
            <person name="Goeker M."/>
        </authorList>
    </citation>
    <scope>NUCLEOTIDE SEQUENCE [LARGE SCALE GENOMIC DNA]</scope>
    <source>
        <strain evidence="15 16">DSM 19345</strain>
    </source>
</reference>
<dbReference type="AlphaFoldDB" id="A0A4R3MGV2"/>
<dbReference type="Pfam" id="PF07943">
    <property type="entry name" value="PBP5_C"/>
    <property type="match status" value="1"/>
</dbReference>
<evidence type="ECO:0000256" key="6">
    <source>
        <dbReference type="ARBA" id="ARBA00022670"/>
    </source>
</evidence>
<evidence type="ECO:0000313" key="15">
    <source>
        <dbReference type="EMBL" id="TCT12368.1"/>
    </source>
</evidence>
<dbReference type="InterPro" id="IPR018044">
    <property type="entry name" value="Peptidase_S11"/>
</dbReference>
<evidence type="ECO:0000256" key="1">
    <source>
        <dbReference type="ARBA" id="ARBA00003217"/>
    </source>
</evidence>
<keyword evidence="6" id="KW-0645">Protease</keyword>
<keyword evidence="5 15" id="KW-0121">Carboxypeptidase</keyword>
<comment type="similarity">
    <text evidence="3 13">Belongs to the peptidase S11 family.</text>
</comment>
<evidence type="ECO:0000256" key="13">
    <source>
        <dbReference type="RuleBase" id="RU004016"/>
    </source>
</evidence>
<dbReference type="UniPathway" id="UPA00219"/>
<comment type="catalytic activity">
    <reaction evidence="12">
        <text>Preferential cleavage: (Ac)2-L-Lys-D-Ala-|-D-Ala. Also transpeptidation of peptidyl-alanyl moieties that are N-acyl substituents of D-alanine.</text>
        <dbReference type="EC" id="3.4.16.4"/>
    </reaction>
</comment>
<dbReference type="Gene3D" id="3.40.710.10">
    <property type="entry name" value="DD-peptidase/beta-lactamase superfamily"/>
    <property type="match status" value="1"/>
</dbReference>
<evidence type="ECO:0000256" key="7">
    <source>
        <dbReference type="ARBA" id="ARBA00022729"/>
    </source>
</evidence>
<comment type="function">
    <text evidence="1">Removes C-terminal D-alanyl residues from sugar-peptide cell wall precursors.</text>
</comment>
<evidence type="ECO:0000256" key="2">
    <source>
        <dbReference type="ARBA" id="ARBA00004752"/>
    </source>
</evidence>
<evidence type="ECO:0000313" key="16">
    <source>
        <dbReference type="Proteomes" id="UP000295678"/>
    </source>
</evidence>
<dbReference type="EC" id="3.4.16.4" evidence="4"/>
<feature type="domain" description="Peptidase S11 D-Ala-D-Ala carboxypeptidase A C-terminal" evidence="14">
    <location>
        <begin position="295"/>
        <end position="385"/>
    </location>
</feature>
<evidence type="ECO:0000259" key="14">
    <source>
        <dbReference type="SMART" id="SM00936"/>
    </source>
</evidence>
<dbReference type="InterPro" id="IPR015956">
    <property type="entry name" value="Peniciliin-bd_prot_C_sf"/>
</dbReference>
<dbReference type="GO" id="GO:0009002">
    <property type="term" value="F:serine-type D-Ala-D-Ala carboxypeptidase activity"/>
    <property type="evidence" value="ECO:0007669"/>
    <property type="project" value="UniProtKB-EC"/>
</dbReference>
<dbReference type="GO" id="GO:0008360">
    <property type="term" value="P:regulation of cell shape"/>
    <property type="evidence" value="ECO:0007669"/>
    <property type="project" value="UniProtKB-KW"/>
</dbReference>
<evidence type="ECO:0000256" key="3">
    <source>
        <dbReference type="ARBA" id="ARBA00007164"/>
    </source>
</evidence>
<keyword evidence="10" id="KW-0573">Peptidoglycan synthesis</keyword>
<keyword evidence="16" id="KW-1185">Reference proteome</keyword>
<gene>
    <name evidence="15" type="ORF">EDC22_10251</name>
</gene>
<dbReference type="Proteomes" id="UP000295678">
    <property type="component" value="Unassembled WGS sequence"/>
</dbReference>
<dbReference type="GO" id="GO:0006508">
    <property type="term" value="P:proteolysis"/>
    <property type="evidence" value="ECO:0007669"/>
    <property type="project" value="UniProtKB-KW"/>
</dbReference>
<sequence>MSVHWTARTHRPDRRPWNAVFARAVVVLLGLVVAASPIAQAQPIETAAPSAYMIDDATGTILISKNPDTPLAPASMAKLMTLELAFQAIKEGRLSLDDEFFISENAWRRGGAPSRTSTMFAAVKSNVRLEDLLRGIMVQNANDACIAIAEGMAGSEAAFAGLMNQRARELGLTHSTFVNATGLPERDGPRQTMSTRDLVTLARHVINEYPDLYRLFSEPEFTWNKIRQTNRNPLIGQTIGVDGLLTGYDETDGFGMIASAVLDGQRIIVAVNGLKTSNERFSEVQKLLGWAARSFEKLSLFAAGEPVGAIGVYGGEIGSVPVAAHQPIEVLIPRGVRSKLRARIVYLGPLRAPVAEGQRVGEFQVFNDDQLIGTAPVFATRDVDVGPLYSRALDAAYQMVVELIHSGVDAATNR</sequence>
<dbReference type="InterPro" id="IPR001967">
    <property type="entry name" value="Peptidase_S11_N"/>
</dbReference>
<protein>
    <recommendedName>
        <fullName evidence="4">serine-type D-Ala-D-Ala carboxypeptidase</fullName>
        <ecNumber evidence="4">3.4.16.4</ecNumber>
    </recommendedName>
</protein>
<keyword evidence="8" id="KW-0378">Hydrolase</keyword>
<evidence type="ECO:0000256" key="9">
    <source>
        <dbReference type="ARBA" id="ARBA00022960"/>
    </source>
</evidence>
<dbReference type="SMART" id="SM00936">
    <property type="entry name" value="PBP5_C"/>
    <property type="match status" value="1"/>
</dbReference>
<comment type="pathway">
    <text evidence="2">Cell wall biogenesis; peptidoglycan biosynthesis.</text>
</comment>
<dbReference type="EMBL" id="SMAK01000002">
    <property type="protein sequence ID" value="TCT12368.1"/>
    <property type="molecule type" value="Genomic_DNA"/>
</dbReference>
<keyword evidence="9" id="KW-0133">Cell shape</keyword>
<evidence type="ECO:0000256" key="10">
    <source>
        <dbReference type="ARBA" id="ARBA00022984"/>
    </source>
</evidence>
<name>A0A4R3MGV2_9HYPH</name>
<proteinExistence type="inferred from homology"/>